<feature type="transmembrane region" description="Helical" evidence="11">
    <location>
        <begin position="318"/>
        <end position="335"/>
    </location>
</feature>
<evidence type="ECO:0000256" key="3">
    <source>
        <dbReference type="ARBA" id="ARBA00009120"/>
    </source>
</evidence>
<feature type="transmembrane region" description="Helical" evidence="11">
    <location>
        <begin position="292"/>
        <end position="311"/>
    </location>
</feature>
<organism evidence="12 13">
    <name type="scientific">Azotobacter chroococcum NCIMB 8003</name>
    <dbReference type="NCBI Taxonomy" id="1328314"/>
    <lineage>
        <taxon>Bacteria</taxon>
        <taxon>Pseudomonadati</taxon>
        <taxon>Pseudomonadota</taxon>
        <taxon>Gammaproteobacteria</taxon>
        <taxon>Pseudomonadales</taxon>
        <taxon>Pseudomonadaceae</taxon>
        <taxon>Azotobacter</taxon>
    </lineage>
</organism>
<comment type="similarity">
    <text evidence="3">Belongs to the major facilitator superfamily. FHS transporter (TC 2.A.1.7) family.</text>
</comment>
<feature type="transmembrane region" description="Helical" evidence="11">
    <location>
        <begin position="116"/>
        <end position="139"/>
    </location>
</feature>
<keyword evidence="8 11" id="KW-0812">Transmembrane</keyword>
<evidence type="ECO:0000256" key="6">
    <source>
        <dbReference type="ARBA" id="ARBA00022519"/>
    </source>
</evidence>
<evidence type="ECO:0000256" key="8">
    <source>
        <dbReference type="ARBA" id="ARBA00022692"/>
    </source>
</evidence>
<feature type="transmembrane region" description="Helical" evidence="11">
    <location>
        <begin position="90"/>
        <end position="110"/>
    </location>
</feature>
<evidence type="ECO:0000256" key="9">
    <source>
        <dbReference type="ARBA" id="ARBA00022989"/>
    </source>
</evidence>
<dbReference type="SUPFAM" id="SSF103473">
    <property type="entry name" value="MFS general substrate transporter"/>
    <property type="match status" value="1"/>
</dbReference>
<dbReference type="InterPro" id="IPR011701">
    <property type="entry name" value="MFS"/>
</dbReference>
<evidence type="ECO:0000256" key="11">
    <source>
        <dbReference type="SAM" id="Phobius"/>
    </source>
</evidence>
<feature type="transmembrane region" description="Helical" evidence="11">
    <location>
        <begin position="341"/>
        <end position="363"/>
    </location>
</feature>
<dbReference type="Pfam" id="PF07690">
    <property type="entry name" value="MFS_1"/>
    <property type="match status" value="1"/>
</dbReference>
<gene>
    <name evidence="12" type="ORF">Achr_37690</name>
</gene>
<dbReference type="InterPro" id="IPR005964">
    <property type="entry name" value="Glc/Gal_transptr_bac"/>
</dbReference>
<dbReference type="InterPro" id="IPR036259">
    <property type="entry name" value="MFS_trans_sf"/>
</dbReference>
<keyword evidence="10 11" id="KW-0472">Membrane</keyword>
<protein>
    <submittedName>
        <fullName evidence="12">Glucose/galactose transporter family protein</fullName>
    </submittedName>
</protein>
<keyword evidence="4" id="KW-0813">Transport</keyword>
<dbReference type="GO" id="GO:1904659">
    <property type="term" value="P:D-glucose transmembrane transport"/>
    <property type="evidence" value="ECO:0007669"/>
    <property type="project" value="InterPro"/>
</dbReference>
<dbReference type="PANTHER" id="PTHR43702">
    <property type="entry name" value="L-FUCOSE-PROTON SYMPORTER"/>
    <property type="match status" value="1"/>
</dbReference>
<dbReference type="GO" id="GO:0055056">
    <property type="term" value="F:D-glucose transmembrane transporter activity"/>
    <property type="evidence" value="ECO:0007669"/>
    <property type="project" value="InterPro"/>
</dbReference>
<evidence type="ECO:0000256" key="7">
    <source>
        <dbReference type="ARBA" id="ARBA00022597"/>
    </source>
</evidence>
<feature type="transmembrane region" description="Helical" evidence="11">
    <location>
        <begin position="61"/>
        <end position="83"/>
    </location>
</feature>
<dbReference type="KEGG" id="acx:Achr_37690"/>
<dbReference type="Gene3D" id="1.20.1250.20">
    <property type="entry name" value="MFS general substrate transporter like domains"/>
    <property type="match status" value="2"/>
</dbReference>
<dbReference type="NCBIfam" id="TIGR01272">
    <property type="entry name" value="gluP"/>
    <property type="match status" value="1"/>
</dbReference>
<feature type="transmembrane region" description="Helical" evidence="11">
    <location>
        <begin position="401"/>
        <end position="422"/>
    </location>
</feature>
<proteinExistence type="inferred from homology"/>
<dbReference type="RefSeq" id="WP_039806623.1">
    <property type="nucleotide sequence ID" value="NZ_CP010415.1"/>
</dbReference>
<name>A0A0C4WW73_9GAMM</name>
<dbReference type="InterPro" id="IPR050375">
    <property type="entry name" value="MFS_TsgA-like"/>
</dbReference>
<feature type="transmembrane region" description="Helical" evidence="11">
    <location>
        <begin position="160"/>
        <end position="179"/>
    </location>
</feature>
<evidence type="ECO:0000256" key="5">
    <source>
        <dbReference type="ARBA" id="ARBA00022475"/>
    </source>
</evidence>
<sequence>MTTVETTFSGADSGSLATAQTKKLSLYVFALFFIFGGLTSLNDVLVPKLKSLFSLSYTEAMLVQSAFFFAYFVASIPAGLLIARIGYMKAAVIGLLTMAAGCLLFIPATLSTLFPAFLGALFILAVGVTTVQVVANPLLSLLGPGSTAHSRLTLGQGFNSLGTTVAPYIGAILILGALNEVDPATLSGAELTAFLAHEASVISNTYAGIALVICLIAAIVWLQRNALKSSKKPERLNPFSALDLLKQPRFAFGAACIFLYVGAEVAIGSLLTDYLMLPTTLGMAAEEAGKHVAFYWGGAMVGRFIGAALMRRFAPGKLLAFAATAVIALLTLSAMSTGTLAGWSLLAVGLFNSIMFPTIFTLASEGLGERAAEGSGLICCAIVGGAIIPPITGFAADLSTLALALAVPAICYAGIAYFGWYARRPHAAA</sequence>
<feature type="transmembrane region" description="Helical" evidence="11">
    <location>
        <begin position="24"/>
        <end position="41"/>
    </location>
</feature>
<evidence type="ECO:0000256" key="10">
    <source>
        <dbReference type="ARBA" id="ARBA00023136"/>
    </source>
</evidence>
<comment type="subcellular location">
    <subcellularLocation>
        <location evidence="2">Cell inner membrane</location>
        <topology evidence="2">Multi-pass membrane protein</topology>
    </subcellularLocation>
</comment>
<feature type="transmembrane region" description="Helical" evidence="11">
    <location>
        <begin position="199"/>
        <end position="222"/>
    </location>
</feature>
<evidence type="ECO:0000256" key="4">
    <source>
        <dbReference type="ARBA" id="ARBA00022448"/>
    </source>
</evidence>
<dbReference type="CDD" id="cd17394">
    <property type="entry name" value="MFS_FucP_like"/>
    <property type="match status" value="1"/>
</dbReference>
<dbReference type="Proteomes" id="UP000068210">
    <property type="component" value="Chromosome"/>
</dbReference>
<keyword evidence="13" id="KW-1185">Reference proteome</keyword>
<dbReference type="GO" id="GO:0005354">
    <property type="term" value="F:galactose transmembrane transporter activity"/>
    <property type="evidence" value="ECO:0007669"/>
    <property type="project" value="InterPro"/>
</dbReference>
<evidence type="ECO:0000256" key="1">
    <source>
        <dbReference type="ARBA" id="ARBA00003321"/>
    </source>
</evidence>
<reference evidence="12 13" key="1">
    <citation type="journal article" date="2015" name="PLoS ONE">
        <title>Azotobacter Genomes: The Genome of Azotobacter chroococcum NCIMB 8003 (ATCC 4412).</title>
        <authorList>
            <person name="Robson R.L."/>
            <person name="Jones R."/>
            <person name="Robson R.M."/>
            <person name="Schwartz A."/>
            <person name="Richardson T.H."/>
        </authorList>
    </citation>
    <scope>NUCLEOTIDE SEQUENCE [LARGE SCALE GENOMIC DNA]</scope>
    <source>
        <strain evidence="12 13">NCIMB 8003</strain>
    </source>
</reference>
<keyword evidence="9 11" id="KW-1133">Transmembrane helix</keyword>
<comment type="function">
    <text evidence="1">Intake of glucose and galactose.</text>
</comment>
<keyword evidence="6" id="KW-0997">Cell inner membrane</keyword>
<evidence type="ECO:0000313" key="12">
    <source>
        <dbReference type="EMBL" id="AJE23157.1"/>
    </source>
</evidence>
<dbReference type="STRING" id="1328314.Achr_37690"/>
<dbReference type="HOGENOM" id="CLU_028452_2_2_6"/>
<keyword evidence="7" id="KW-0762">Sugar transport</keyword>
<dbReference type="EMBL" id="CP010415">
    <property type="protein sequence ID" value="AJE23157.1"/>
    <property type="molecule type" value="Genomic_DNA"/>
</dbReference>
<dbReference type="PANTHER" id="PTHR43702:SF3">
    <property type="entry name" value="PROTEIN TSGA"/>
    <property type="match status" value="1"/>
</dbReference>
<feature type="transmembrane region" description="Helical" evidence="11">
    <location>
        <begin position="250"/>
        <end position="272"/>
    </location>
</feature>
<evidence type="ECO:0000256" key="2">
    <source>
        <dbReference type="ARBA" id="ARBA00004429"/>
    </source>
</evidence>
<dbReference type="AlphaFoldDB" id="A0A0C4WW73"/>
<keyword evidence="5" id="KW-1003">Cell membrane</keyword>
<dbReference type="GO" id="GO:0005886">
    <property type="term" value="C:plasma membrane"/>
    <property type="evidence" value="ECO:0007669"/>
    <property type="project" value="UniProtKB-SubCell"/>
</dbReference>
<evidence type="ECO:0000313" key="13">
    <source>
        <dbReference type="Proteomes" id="UP000068210"/>
    </source>
</evidence>
<feature type="transmembrane region" description="Helical" evidence="11">
    <location>
        <begin position="375"/>
        <end position="395"/>
    </location>
</feature>
<accession>A0A0C4WW73</accession>